<feature type="compositionally biased region" description="Polar residues" evidence="1">
    <location>
        <begin position="1774"/>
        <end position="1807"/>
    </location>
</feature>
<feature type="region of interest" description="Disordered" evidence="1">
    <location>
        <begin position="822"/>
        <end position="893"/>
    </location>
</feature>
<feature type="compositionally biased region" description="Basic residues" evidence="1">
    <location>
        <begin position="1312"/>
        <end position="1327"/>
    </location>
</feature>
<feature type="compositionally biased region" description="Polar residues" evidence="1">
    <location>
        <begin position="269"/>
        <end position="284"/>
    </location>
</feature>
<comment type="caution">
    <text evidence="2">The sequence shown here is derived from an EMBL/GenBank/DDBJ whole genome shotgun (WGS) entry which is preliminary data.</text>
</comment>
<feature type="region of interest" description="Disordered" evidence="1">
    <location>
        <begin position="909"/>
        <end position="979"/>
    </location>
</feature>
<feature type="compositionally biased region" description="Polar residues" evidence="1">
    <location>
        <begin position="1723"/>
        <end position="1737"/>
    </location>
</feature>
<feature type="compositionally biased region" description="Low complexity" evidence="1">
    <location>
        <begin position="217"/>
        <end position="235"/>
    </location>
</feature>
<feature type="compositionally biased region" description="Polar residues" evidence="1">
    <location>
        <begin position="1827"/>
        <end position="1837"/>
    </location>
</feature>
<feature type="compositionally biased region" description="Basic and acidic residues" evidence="1">
    <location>
        <begin position="2129"/>
        <end position="2138"/>
    </location>
</feature>
<feature type="region of interest" description="Disordered" evidence="1">
    <location>
        <begin position="1003"/>
        <end position="1076"/>
    </location>
</feature>
<feature type="compositionally biased region" description="Polar residues" evidence="1">
    <location>
        <begin position="948"/>
        <end position="968"/>
    </location>
</feature>
<feature type="compositionally biased region" description="Polar residues" evidence="1">
    <location>
        <begin position="582"/>
        <end position="595"/>
    </location>
</feature>
<feature type="compositionally biased region" description="Polar residues" evidence="1">
    <location>
        <begin position="1988"/>
        <end position="2006"/>
    </location>
</feature>
<feature type="compositionally biased region" description="Low complexity" evidence="1">
    <location>
        <begin position="793"/>
        <end position="803"/>
    </location>
</feature>
<feature type="region of interest" description="Disordered" evidence="1">
    <location>
        <begin position="1691"/>
        <end position="2148"/>
    </location>
</feature>
<feature type="compositionally biased region" description="Basic and acidic residues" evidence="1">
    <location>
        <begin position="2094"/>
        <end position="2110"/>
    </location>
</feature>
<name>A0AAV9UIB1_9PEZI</name>
<protein>
    <submittedName>
        <fullName evidence="2">Uncharacterized protein</fullName>
    </submittedName>
</protein>
<feature type="compositionally biased region" description="Polar residues" evidence="1">
    <location>
        <begin position="718"/>
        <end position="730"/>
    </location>
</feature>
<feature type="compositionally biased region" description="Low complexity" evidence="1">
    <location>
        <begin position="56"/>
        <end position="71"/>
    </location>
</feature>
<feature type="compositionally biased region" description="Polar residues" evidence="1">
    <location>
        <begin position="204"/>
        <end position="216"/>
    </location>
</feature>
<feature type="compositionally biased region" description="Polar residues" evidence="1">
    <location>
        <begin position="94"/>
        <end position="105"/>
    </location>
</feature>
<feature type="region of interest" description="Disordered" evidence="1">
    <location>
        <begin position="1214"/>
        <end position="1679"/>
    </location>
</feature>
<feature type="compositionally biased region" description="Basic and acidic residues" evidence="1">
    <location>
        <begin position="1756"/>
        <end position="1767"/>
    </location>
</feature>
<feature type="compositionally biased region" description="Low complexity" evidence="1">
    <location>
        <begin position="1700"/>
        <end position="1721"/>
    </location>
</feature>
<feature type="compositionally biased region" description="Polar residues" evidence="1">
    <location>
        <begin position="856"/>
        <end position="866"/>
    </location>
</feature>
<feature type="compositionally biased region" description="Basic and acidic residues" evidence="1">
    <location>
        <begin position="637"/>
        <end position="649"/>
    </location>
</feature>
<feature type="compositionally biased region" description="Polar residues" evidence="1">
    <location>
        <begin position="744"/>
        <end position="776"/>
    </location>
</feature>
<proteinExistence type="predicted"/>
<feature type="compositionally biased region" description="Basic and acidic residues" evidence="1">
    <location>
        <begin position="2046"/>
        <end position="2057"/>
    </location>
</feature>
<gene>
    <name evidence="2" type="ORF">TWF730_001311</name>
</gene>
<feature type="region of interest" description="Disordered" evidence="1">
    <location>
        <begin position="255"/>
        <end position="340"/>
    </location>
</feature>
<dbReference type="EMBL" id="JAVHNS010000010">
    <property type="protein sequence ID" value="KAK6341822.1"/>
    <property type="molecule type" value="Genomic_DNA"/>
</dbReference>
<dbReference type="Proteomes" id="UP001373714">
    <property type="component" value="Unassembled WGS sequence"/>
</dbReference>
<feature type="compositionally biased region" description="Polar residues" evidence="1">
    <location>
        <begin position="125"/>
        <end position="142"/>
    </location>
</feature>
<feature type="compositionally biased region" description="Low complexity" evidence="1">
    <location>
        <begin position="676"/>
        <end position="697"/>
    </location>
</feature>
<feature type="compositionally biased region" description="Basic and acidic residues" evidence="1">
    <location>
        <begin position="147"/>
        <end position="164"/>
    </location>
</feature>
<feature type="region of interest" description="Disordered" evidence="1">
    <location>
        <begin position="504"/>
        <end position="549"/>
    </location>
</feature>
<organism evidence="2 3">
    <name type="scientific">Orbilia blumenaviensis</name>
    <dbReference type="NCBI Taxonomy" id="1796055"/>
    <lineage>
        <taxon>Eukaryota</taxon>
        <taxon>Fungi</taxon>
        <taxon>Dikarya</taxon>
        <taxon>Ascomycota</taxon>
        <taxon>Pezizomycotina</taxon>
        <taxon>Orbiliomycetes</taxon>
        <taxon>Orbiliales</taxon>
        <taxon>Orbiliaceae</taxon>
        <taxon>Orbilia</taxon>
    </lineage>
</organism>
<feature type="compositionally biased region" description="Low complexity" evidence="1">
    <location>
        <begin position="168"/>
        <end position="177"/>
    </location>
</feature>
<feature type="compositionally biased region" description="Polar residues" evidence="1">
    <location>
        <begin position="1639"/>
        <end position="1679"/>
    </location>
</feature>
<accession>A0AAV9UIB1</accession>
<keyword evidence="3" id="KW-1185">Reference proteome</keyword>
<feature type="compositionally biased region" description="Pro residues" evidence="1">
    <location>
        <begin position="2031"/>
        <end position="2043"/>
    </location>
</feature>
<feature type="region of interest" description="Disordered" evidence="1">
    <location>
        <begin position="353"/>
        <end position="491"/>
    </location>
</feature>
<evidence type="ECO:0000313" key="2">
    <source>
        <dbReference type="EMBL" id="KAK6341822.1"/>
    </source>
</evidence>
<feature type="compositionally biased region" description="Acidic residues" evidence="1">
    <location>
        <begin position="650"/>
        <end position="659"/>
    </location>
</feature>
<feature type="compositionally biased region" description="Polar residues" evidence="1">
    <location>
        <begin position="610"/>
        <end position="628"/>
    </location>
</feature>
<feature type="region of interest" description="Disordered" evidence="1">
    <location>
        <begin position="565"/>
        <end position="803"/>
    </location>
</feature>
<feature type="compositionally biased region" description="Basic and acidic residues" evidence="1">
    <location>
        <begin position="1301"/>
        <end position="1311"/>
    </location>
</feature>
<feature type="compositionally biased region" description="Acidic residues" evidence="1">
    <location>
        <begin position="43"/>
        <end position="55"/>
    </location>
</feature>
<evidence type="ECO:0000256" key="1">
    <source>
        <dbReference type="SAM" id="MobiDB-lite"/>
    </source>
</evidence>
<feature type="compositionally biased region" description="Pro residues" evidence="1">
    <location>
        <begin position="838"/>
        <end position="849"/>
    </location>
</feature>
<reference evidence="2 3" key="1">
    <citation type="submission" date="2019-10" db="EMBL/GenBank/DDBJ databases">
        <authorList>
            <person name="Palmer J.M."/>
        </authorList>
    </citation>
    <scope>NUCLEOTIDE SEQUENCE [LARGE SCALE GENOMIC DNA]</scope>
    <source>
        <strain evidence="2 3">TWF730</strain>
    </source>
</reference>
<feature type="compositionally biased region" description="Polar residues" evidence="1">
    <location>
        <begin position="1459"/>
        <end position="1476"/>
    </location>
</feature>
<feature type="compositionally biased region" description="Low complexity" evidence="1">
    <location>
        <begin position="1393"/>
        <end position="1410"/>
    </location>
</feature>
<feature type="compositionally biased region" description="Polar residues" evidence="1">
    <location>
        <begin position="1241"/>
        <end position="1284"/>
    </location>
</feature>
<evidence type="ECO:0000313" key="3">
    <source>
        <dbReference type="Proteomes" id="UP001373714"/>
    </source>
</evidence>
<feature type="compositionally biased region" description="Low complexity" evidence="1">
    <location>
        <begin position="969"/>
        <end position="979"/>
    </location>
</feature>
<feature type="compositionally biased region" description="Polar residues" evidence="1">
    <location>
        <begin position="1"/>
        <end position="33"/>
    </location>
</feature>
<sequence length="2167" mass="231699">MAYNNRFQQQAPSNNLNPSRFAQNPTRAKSTRWTAAKAHNYDGDDWGDEYEDEYNGDIYSSPYQAQQSSYGGQYGSAYGGGAHGGQSQYGGQDFSLSRSSTQPVVQGSYPAYETQEDTPGPLLRQGTTPVASASQRYTSSGIQRKPSKMDKDREAPKPSQHENEYVEPAVSSVSAPVQGIQSPNPVVYSPEAASSTPPPIIVDNTITKSAVTNGGYTTPTKQPGSPTGPSSGSPTLRRPADIYAAAIQKTSEALAFRVDAGGNDDIPETANTEKQTEQPPQQSILAVAKTPRAETSPAEISQVETSQTGASQAETFQAGASQAGTSQPIEEPPAQIHREITPVPEFEVIIPEPSTSLEAKLPPGSVYPAPPRIEEQPPSPLSEHPGNDDIYSAPLRNSNLFLDTNTDDDINRNIKLVTPPPSQPGHFLTIPEPVQELPRGYESDSDEEGGLFHTSTPPRRGSLSPTGGGDFSFDGVGYPVVPDSPADAHPIEHESNMQNAAVVALSESKAEPRSVNEAQPPVQVSRTPPTEAATPQPQPQSVIEKVSDVTSSVANTFSSFVASALHRDQGPETNPIIRTDSPALQSRDQTTSPSLAISPRPETPAEAAVQTHSTAIGDVQSSLATQPDNGPPQEAENPIRSRETTPNRFEEDEDEEVIIEEARRGAWGMATHVAISQSQSPSPSQSQSPTKSPTQSPLAAELSQPLITKVTQPVIHTPQPTSSQIEQSVIIQEPPSERAISPASHVSSTHSKTPSSFTAAASPVQSSERRSPQPTSFAEFLKRSPQSTPSGIASSPPVASESPALVAPAVVSAPVSFKAFMTSRGNPTAEPERSTPPISTPPISTPPAPSFKDFLSQKTPASQPITYHTHEAPAAVEPQETPRNHTPVGQHSPIRHSLIETRAIPPIEPPVNVAREAPPSEPSSTVSHLDEGEALRRAILKGLDAESQPETPDTPNNDYMRNVDTQFESSHSVSVPDSPVIERTASYKGKMPQRTASLAVSDVSEEHYRPQPFETSQYQRFPKQGTAKTYPAPPASDISAPSKSGEDPVFTPPTRSVVGEQNQEYEPSIQEEPEYQPSIVSEQYVPSPVDTVHPVKPFQMQRDFNEIPTLLNLSDILALSDSKDRIAASEKARKIHAQQSQQGANDLQVWLHHVQEINNQNAQLWTYNSTRPGMHDLRSNPLVSGRFDLFVQQNHVEHSKWGAWGRLDDGVLGSRPSTAASNDPMAPKKPKAAPTNAAASHTGQRLPSQNQDNRAPGAPSQNGPTINLPSQSGAASQPQTQGFQPGTVKGEPAPSIATTEPSKDDHPEGKKKSGLKGRLKNILGRKKDKTESQPPVAVEPTPQIILPQQVQQQPLPQQQPHPQQQPSPQQQHHRQAAIPAHPPQNEKYPQTIGQQGAAPGQPQSSPQGAPHFSANGVATPHDHQHPQNKLVISKQDEYLPPLSFQKGNKSPSLGEAINLPSSNSVPDLRARSQNQQQKEDPAKGSQNNLQGLAGPNQVPKQGDQQPPAGPATRRPSTSGAAPGPPPPRAFDDDGPPPLRRISNSKPPPPRKRISSIPASVPEGSYPPGAFNASHAHPHEPQDPSLRPGTGEGHLQHGGQPNLRVESSGGYEPSVSSASSDQAKKSRLSVFNKFKATPGTPHSPSTVHGPSDTGSPRHSVHTISSQPSGTTEKRNSSFFQNQLKRFDQLVVGKDRANEFHQQQAHGPAPNGQAAAQAGPEPGINRQQSFPVDGSSSVHTAAEPKKKNRFAALINDIKTTDPHAHEEKKVRKGSFFSKSHTESSPVVANQSTPISGQPGAQQSYPQPNGQIPVFNPGQNVVVPIPGQYPSFSQGSQIQSGAPYGNGAGDAPNQHQPILQHPHAQPAGQINAGIPPPPVVPVQNVTVTRKPSNPPPPTARFLAVPPSPPPIRSAAPVEEESIYAPPVNHKASPVQNQKTDDDSPPPMRPHQTSSPSPPPRIVYAPPAAPVMQAEPVQFEPRSVVVEPPPTLQTSKIPEQESKVMSPTSSKGKEPESTSFPAHPTSFVVGEIISTPPPVQATSPPPQEIQKAEPPKEEPPRVEITPATAVESEAPKLAPLVISSAEATSSKPGSPQPEEQKAKIEEPNPAKEEVTPQAESSTKATSPEPLKASNEDYDKIAVDPEGPVPEEEERIVMSATTQPGFGDWEYF</sequence>
<feature type="compositionally biased region" description="Low complexity" evidence="1">
    <location>
        <begin position="1342"/>
        <end position="1356"/>
    </location>
</feature>
<feature type="compositionally biased region" description="Polar residues" evidence="1">
    <location>
        <begin position="298"/>
        <end position="328"/>
    </location>
</feature>
<feature type="region of interest" description="Disordered" evidence="1">
    <location>
        <begin position="1"/>
        <end position="241"/>
    </location>
</feature>
<feature type="compositionally biased region" description="Gly residues" evidence="1">
    <location>
        <begin position="72"/>
        <end position="88"/>
    </location>
</feature>